<reference evidence="3 4" key="2">
    <citation type="submission" date="2017-04" db="EMBL/GenBank/DDBJ databases">
        <title>CpG methylation of centromeres and impact of large insertions on vertebrate speciation.</title>
        <authorList>
            <person name="Ichikawa K."/>
            <person name="Yoshimura J."/>
            <person name="Morishita S."/>
        </authorList>
    </citation>
    <scope>NUCLEOTIDE SEQUENCE</scope>
    <source>
        <strain evidence="3 4">HSOK</strain>
    </source>
</reference>
<dbReference type="SUPFAM" id="SSF56436">
    <property type="entry name" value="C-type lectin-like"/>
    <property type="match status" value="1"/>
</dbReference>
<sequence length="160" mass="18194">GRPAALLTPVALAQLALCLSPLLHPPRAGCGGGALRTVQNPQYVFVNERLNWSSAQRYCRQNFTDLATARTSTNWQALSSVMPSYQNLWIGVYRDLNISWSDGTLSSFYPTTLNFYIRPSVVSARCGYHKWLNKNNWFFSTCERKYPFICHKGEFSITLF</sequence>
<name>A0A3P9I6R5_ORYLA</name>
<dbReference type="Pfam" id="PF00059">
    <property type="entry name" value="Lectin_C"/>
    <property type="match status" value="1"/>
</dbReference>
<evidence type="ECO:0000259" key="2">
    <source>
        <dbReference type="PROSITE" id="PS50041"/>
    </source>
</evidence>
<organism evidence="3 4">
    <name type="scientific">Oryzias latipes</name>
    <name type="common">Japanese rice fish</name>
    <name type="synonym">Japanese killifish</name>
    <dbReference type="NCBI Taxonomy" id="8090"/>
    <lineage>
        <taxon>Eukaryota</taxon>
        <taxon>Metazoa</taxon>
        <taxon>Chordata</taxon>
        <taxon>Craniata</taxon>
        <taxon>Vertebrata</taxon>
        <taxon>Euteleostomi</taxon>
        <taxon>Actinopterygii</taxon>
        <taxon>Neopterygii</taxon>
        <taxon>Teleostei</taxon>
        <taxon>Neoteleostei</taxon>
        <taxon>Acanthomorphata</taxon>
        <taxon>Ovalentaria</taxon>
        <taxon>Atherinomorphae</taxon>
        <taxon>Beloniformes</taxon>
        <taxon>Adrianichthyidae</taxon>
        <taxon>Oryziinae</taxon>
        <taxon>Oryzias</taxon>
    </lineage>
</organism>
<dbReference type="PROSITE" id="PS50041">
    <property type="entry name" value="C_TYPE_LECTIN_2"/>
    <property type="match status" value="1"/>
</dbReference>
<dbReference type="Ensembl" id="ENSORLT00015023552.1">
    <property type="protein sequence ID" value="ENSORLP00015015598.1"/>
    <property type="gene ID" value="ENSORLG00015016514.1"/>
</dbReference>
<reference evidence="3" key="3">
    <citation type="submission" date="2025-08" db="UniProtKB">
        <authorList>
            <consortium name="Ensembl"/>
        </authorList>
    </citation>
    <scope>IDENTIFICATION</scope>
    <source>
        <strain evidence="3">HSOK</strain>
    </source>
</reference>
<dbReference type="InterPro" id="IPR001304">
    <property type="entry name" value="C-type_lectin-like"/>
</dbReference>
<dbReference type="Gene3D" id="3.10.100.10">
    <property type="entry name" value="Mannose-Binding Protein A, subunit A"/>
    <property type="match status" value="1"/>
</dbReference>
<feature type="domain" description="C-type lectin" evidence="2">
    <location>
        <begin position="38"/>
        <end position="151"/>
    </location>
</feature>
<dbReference type="PANTHER" id="PTHR45784:SF3">
    <property type="entry name" value="C-TYPE LECTIN DOMAIN FAMILY 4 MEMBER K-LIKE-RELATED"/>
    <property type="match status" value="1"/>
</dbReference>
<reference evidence="3" key="4">
    <citation type="submission" date="2025-09" db="UniProtKB">
        <authorList>
            <consortium name="Ensembl"/>
        </authorList>
    </citation>
    <scope>IDENTIFICATION</scope>
    <source>
        <strain evidence="3">HSOK</strain>
    </source>
</reference>
<reference key="1">
    <citation type="journal article" date="2007" name="Nature">
        <title>The medaka draft genome and insights into vertebrate genome evolution.</title>
        <authorList>
            <person name="Kasahara M."/>
            <person name="Naruse K."/>
            <person name="Sasaki S."/>
            <person name="Nakatani Y."/>
            <person name="Qu W."/>
            <person name="Ahsan B."/>
            <person name="Yamada T."/>
            <person name="Nagayasu Y."/>
            <person name="Doi K."/>
            <person name="Kasai Y."/>
            <person name="Jindo T."/>
            <person name="Kobayashi D."/>
            <person name="Shimada A."/>
            <person name="Toyoda A."/>
            <person name="Kuroki Y."/>
            <person name="Fujiyama A."/>
            <person name="Sasaki T."/>
            <person name="Shimizu A."/>
            <person name="Asakawa S."/>
            <person name="Shimizu N."/>
            <person name="Hashimoto S."/>
            <person name="Yang J."/>
            <person name="Lee Y."/>
            <person name="Matsushima K."/>
            <person name="Sugano S."/>
            <person name="Sakaizumi M."/>
            <person name="Narita T."/>
            <person name="Ohishi K."/>
            <person name="Haga S."/>
            <person name="Ohta F."/>
            <person name="Nomoto H."/>
            <person name="Nogata K."/>
            <person name="Morishita T."/>
            <person name="Endo T."/>
            <person name="Shin-I T."/>
            <person name="Takeda H."/>
            <person name="Morishita S."/>
            <person name="Kohara Y."/>
        </authorList>
    </citation>
    <scope>NUCLEOTIDE SEQUENCE [LARGE SCALE GENOMIC DNA]</scope>
    <source>
        <strain>Hd-rR</strain>
    </source>
</reference>
<feature type="chain" id="PRO_5018276561" description="C-type lectin domain-containing protein" evidence="1">
    <location>
        <begin position="19"/>
        <end position="160"/>
    </location>
</feature>
<accession>A0A3P9I6R5</accession>
<keyword evidence="1" id="KW-0732">Signal</keyword>
<proteinExistence type="predicted"/>
<feature type="signal peptide" evidence="1">
    <location>
        <begin position="1"/>
        <end position="18"/>
    </location>
</feature>
<dbReference type="InterPro" id="IPR016187">
    <property type="entry name" value="CTDL_fold"/>
</dbReference>
<dbReference type="AlphaFoldDB" id="A0A3P9I6R5"/>
<dbReference type="SMART" id="SM00034">
    <property type="entry name" value="CLECT"/>
    <property type="match status" value="1"/>
</dbReference>
<dbReference type="PANTHER" id="PTHR45784">
    <property type="entry name" value="C-TYPE LECTIN DOMAIN FAMILY 20 MEMBER A-RELATED"/>
    <property type="match status" value="1"/>
</dbReference>
<evidence type="ECO:0000313" key="3">
    <source>
        <dbReference type="Ensembl" id="ENSORLP00015015598.1"/>
    </source>
</evidence>
<dbReference type="Proteomes" id="UP000265200">
    <property type="component" value="Chromosome 18"/>
</dbReference>
<protein>
    <recommendedName>
        <fullName evidence="2">C-type lectin domain-containing protein</fullName>
    </recommendedName>
</protein>
<evidence type="ECO:0000256" key="1">
    <source>
        <dbReference type="SAM" id="SignalP"/>
    </source>
</evidence>
<evidence type="ECO:0000313" key="4">
    <source>
        <dbReference type="Proteomes" id="UP000265200"/>
    </source>
</evidence>
<dbReference type="InterPro" id="IPR016186">
    <property type="entry name" value="C-type_lectin-like/link_sf"/>
</dbReference>